<sequence length="89" mass="10220">MASLRWISVIAHVLGLVFIFYGWTQSWDFSAHTSEYESILIARTVRTYAFIIGGFILLFVGVSLKLVCDYLRTLENEVLSLDNDERKSI</sequence>
<keyword evidence="1" id="KW-1133">Transmembrane helix</keyword>
<keyword evidence="3" id="KW-1185">Reference proteome</keyword>
<dbReference type="OrthoDB" id="2973017at2"/>
<reference evidence="2 3" key="1">
    <citation type="submission" date="2018-11" db="EMBL/GenBank/DDBJ databases">
        <title>Genomic Encyclopedia of Type Strains, Phase IV (KMG-IV): sequencing the most valuable type-strain genomes for metagenomic binning, comparative biology and taxonomic classification.</title>
        <authorList>
            <person name="Goeker M."/>
        </authorList>
    </citation>
    <scope>NUCLEOTIDE SEQUENCE [LARGE SCALE GENOMIC DNA]</scope>
    <source>
        <strain evidence="2 3">DSM 18090</strain>
    </source>
</reference>
<evidence type="ECO:0000313" key="2">
    <source>
        <dbReference type="EMBL" id="RPF51116.1"/>
    </source>
</evidence>
<feature type="transmembrane region" description="Helical" evidence="1">
    <location>
        <begin position="6"/>
        <end position="24"/>
    </location>
</feature>
<keyword evidence="1" id="KW-0472">Membrane</keyword>
<dbReference type="AlphaFoldDB" id="A0A3N5B0M2"/>
<proteinExistence type="predicted"/>
<name>A0A3N5B0M2_9BACI</name>
<protein>
    <submittedName>
        <fullName evidence="2">Uncharacterized protein</fullName>
    </submittedName>
</protein>
<organism evidence="2 3">
    <name type="scientific">Aquisalibacillus elongatus</name>
    <dbReference type="NCBI Taxonomy" id="485577"/>
    <lineage>
        <taxon>Bacteria</taxon>
        <taxon>Bacillati</taxon>
        <taxon>Bacillota</taxon>
        <taxon>Bacilli</taxon>
        <taxon>Bacillales</taxon>
        <taxon>Bacillaceae</taxon>
        <taxon>Aquisalibacillus</taxon>
    </lineage>
</organism>
<dbReference type="EMBL" id="RKRF01000011">
    <property type="protein sequence ID" value="RPF51116.1"/>
    <property type="molecule type" value="Genomic_DNA"/>
</dbReference>
<accession>A0A3N5B0M2</accession>
<dbReference type="RefSeq" id="WP_124222794.1">
    <property type="nucleotide sequence ID" value="NZ_RKRF01000011.1"/>
</dbReference>
<comment type="caution">
    <text evidence="2">The sequence shown here is derived from an EMBL/GenBank/DDBJ whole genome shotgun (WGS) entry which is preliminary data.</text>
</comment>
<feature type="transmembrane region" description="Helical" evidence="1">
    <location>
        <begin position="45"/>
        <end position="64"/>
    </location>
</feature>
<evidence type="ECO:0000313" key="3">
    <source>
        <dbReference type="Proteomes" id="UP000276443"/>
    </source>
</evidence>
<gene>
    <name evidence="2" type="ORF">EDC24_2383</name>
</gene>
<keyword evidence="1" id="KW-0812">Transmembrane</keyword>
<evidence type="ECO:0000256" key="1">
    <source>
        <dbReference type="SAM" id="Phobius"/>
    </source>
</evidence>
<dbReference type="Proteomes" id="UP000276443">
    <property type="component" value="Unassembled WGS sequence"/>
</dbReference>